<protein>
    <submittedName>
        <fullName evidence="3">Ion channel</fullName>
    </submittedName>
</protein>
<evidence type="ECO:0000256" key="1">
    <source>
        <dbReference type="SAM" id="Phobius"/>
    </source>
</evidence>
<evidence type="ECO:0000259" key="2">
    <source>
        <dbReference type="Pfam" id="PF07885"/>
    </source>
</evidence>
<keyword evidence="1" id="KW-0812">Transmembrane</keyword>
<dbReference type="Gene3D" id="1.10.287.70">
    <property type="match status" value="1"/>
</dbReference>
<dbReference type="RefSeq" id="WP_058246867.1">
    <property type="nucleotide sequence ID" value="NZ_CYSE01000002.1"/>
</dbReference>
<evidence type="ECO:0000313" key="4">
    <source>
        <dbReference type="Proteomes" id="UP000054935"/>
    </source>
</evidence>
<dbReference type="Pfam" id="PF07885">
    <property type="entry name" value="Ion_trans_2"/>
    <property type="match status" value="1"/>
</dbReference>
<evidence type="ECO:0000313" key="3">
    <source>
        <dbReference type="EMBL" id="CUH77223.1"/>
    </source>
</evidence>
<dbReference type="EMBL" id="CYSE01000002">
    <property type="protein sequence ID" value="CUH77223.1"/>
    <property type="molecule type" value="Genomic_DNA"/>
</dbReference>
<keyword evidence="1" id="KW-1133">Transmembrane helix</keyword>
<dbReference type="SUPFAM" id="SSF81324">
    <property type="entry name" value="Voltage-gated potassium channels"/>
    <property type="match status" value="1"/>
</dbReference>
<name>A0A0P1G661_9RHOB</name>
<sequence length="165" mass="17703">MIVLLLCLTCLVAGFAVGGILAVRFALPKDSPPPQAAAPLISNGAAVFLLAIALWLFAWYLCKSLLRAMNGGGTDLPVLPFIGLVLLSAVLFVSTFAFAFHIFGLNPDEVSASGGDMLYFSTVTFSTLGYGDMSPPRRSPKRWPPSRRSSATCIWRPWSARSLPP</sequence>
<gene>
    <name evidence="3" type="ORF">TRN7648_01357</name>
</gene>
<dbReference type="Proteomes" id="UP000054935">
    <property type="component" value="Unassembled WGS sequence"/>
</dbReference>
<reference evidence="3 4" key="1">
    <citation type="submission" date="2015-09" db="EMBL/GenBank/DDBJ databases">
        <authorList>
            <consortium name="Swine Surveillance"/>
        </authorList>
    </citation>
    <scope>NUCLEOTIDE SEQUENCE [LARGE SCALE GENOMIC DNA]</scope>
    <source>
        <strain evidence="3 4">CECT 7648</strain>
    </source>
</reference>
<dbReference type="AlphaFoldDB" id="A0A0P1G661"/>
<feature type="transmembrane region" description="Helical" evidence="1">
    <location>
        <begin position="78"/>
        <end position="105"/>
    </location>
</feature>
<feature type="transmembrane region" description="Helical" evidence="1">
    <location>
        <begin position="46"/>
        <end position="66"/>
    </location>
</feature>
<proteinExistence type="predicted"/>
<feature type="domain" description="Potassium channel" evidence="2">
    <location>
        <begin position="90"/>
        <end position="135"/>
    </location>
</feature>
<keyword evidence="1" id="KW-0472">Membrane</keyword>
<organism evidence="3 4">
    <name type="scientific">Tropicibacter naphthalenivorans</name>
    <dbReference type="NCBI Taxonomy" id="441103"/>
    <lineage>
        <taxon>Bacteria</taxon>
        <taxon>Pseudomonadati</taxon>
        <taxon>Pseudomonadota</taxon>
        <taxon>Alphaproteobacteria</taxon>
        <taxon>Rhodobacterales</taxon>
        <taxon>Roseobacteraceae</taxon>
        <taxon>Tropicibacter</taxon>
    </lineage>
</organism>
<accession>A0A0P1G661</accession>
<keyword evidence="4" id="KW-1185">Reference proteome</keyword>
<dbReference type="InterPro" id="IPR013099">
    <property type="entry name" value="K_chnl_dom"/>
</dbReference>